<dbReference type="PROSITE" id="PS50089">
    <property type="entry name" value="ZF_RING_2"/>
    <property type="match status" value="1"/>
</dbReference>
<dbReference type="EMBL" id="JBICCN010000186">
    <property type="protein sequence ID" value="KAL3086847.1"/>
    <property type="molecule type" value="Genomic_DNA"/>
</dbReference>
<evidence type="ECO:0000313" key="8">
    <source>
        <dbReference type="EMBL" id="KAL3087018.1"/>
    </source>
</evidence>
<feature type="domain" description="RING-type" evidence="5">
    <location>
        <begin position="61"/>
        <end position="99"/>
    </location>
</feature>
<dbReference type="Pfam" id="PF13920">
    <property type="entry name" value="zf-C3HC4_3"/>
    <property type="match status" value="1"/>
</dbReference>
<protein>
    <recommendedName>
        <fullName evidence="5">RING-type domain-containing protein</fullName>
    </recommendedName>
</protein>
<feature type="coiled-coil region" evidence="4">
    <location>
        <begin position="4"/>
        <end position="45"/>
    </location>
</feature>
<dbReference type="PANTHER" id="PTHR22696">
    <property type="entry name" value="E3 UBIQUITIN-PROTEIN LIGASE RNF26"/>
    <property type="match status" value="1"/>
</dbReference>
<dbReference type="AlphaFoldDB" id="A0ABD2I6P3"/>
<dbReference type="GO" id="GO:0008270">
    <property type="term" value="F:zinc ion binding"/>
    <property type="evidence" value="ECO:0007669"/>
    <property type="project" value="UniProtKB-KW"/>
</dbReference>
<evidence type="ECO:0000256" key="3">
    <source>
        <dbReference type="PROSITE-ProRule" id="PRU00175"/>
    </source>
</evidence>
<comment type="caution">
    <text evidence="6">The sequence shown here is derived from an EMBL/GenBank/DDBJ whole genome shotgun (WGS) entry which is preliminary data.</text>
</comment>
<dbReference type="EMBL" id="JBICCN010000185">
    <property type="protein sequence ID" value="KAL3087018.1"/>
    <property type="molecule type" value="Genomic_DNA"/>
</dbReference>
<dbReference type="InterPro" id="IPR013083">
    <property type="entry name" value="Znf_RING/FYVE/PHD"/>
</dbReference>
<dbReference type="Proteomes" id="UP001620645">
    <property type="component" value="Unassembled WGS sequence"/>
</dbReference>
<evidence type="ECO:0000313" key="6">
    <source>
        <dbReference type="EMBL" id="KAL3075789.1"/>
    </source>
</evidence>
<evidence type="ECO:0000256" key="4">
    <source>
        <dbReference type="SAM" id="Coils"/>
    </source>
</evidence>
<keyword evidence="1 3" id="KW-0479">Metal-binding</keyword>
<reference evidence="6 10" key="1">
    <citation type="submission" date="2024-10" db="EMBL/GenBank/DDBJ databases">
        <authorList>
            <person name="Kim D."/>
        </authorList>
    </citation>
    <scope>NUCLEOTIDE SEQUENCE [LARGE SCALE GENOMIC DNA]</scope>
    <source>
        <strain evidence="6">Taebaek</strain>
    </source>
</reference>
<dbReference type="Gene3D" id="3.30.40.10">
    <property type="entry name" value="Zinc/RING finger domain, C3HC4 (zinc finger)"/>
    <property type="match status" value="1"/>
</dbReference>
<evidence type="ECO:0000256" key="1">
    <source>
        <dbReference type="ARBA" id="ARBA00022771"/>
    </source>
</evidence>
<name>A0ABD2I6P3_HETSC</name>
<evidence type="ECO:0000313" key="9">
    <source>
        <dbReference type="EMBL" id="KAL3099158.1"/>
    </source>
</evidence>
<keyword evidence="2" id="KW-0862">Zinc</keyword>
<organism evidence="6 10">
    <name type="scientific">Heterodera schachtii</name>
    <name type="common">Sugarbeet cyst nematode worm</name>
    <name type="synonym">Tylenchus schachtii</name>
    <dbReference type="NCBI Taxonomy" id="97005"/>
    <lineage>
        <taxon>Eukaryota</taxon>
        <taxon>Metazoa</taxon>
        <taxon>Ecdysozoa</taxon>
        <taxon>Nematoda</taxon>
        <taxon>Chromadorea</taxon>
        <taxon>Rhabditida</taxon>
        <taxon>Tylenchina</taxon>
        <taxon>Tylenchomorpha</taxon>
        <taxon>Tylenchoidea</taxon>
        <taxon>Heteroderidae</taxon>
        <taxon>Heteroderinae</taxon>
        <taxon>Heterodera</taxon>
    </lineage>
</organism>
<accession>A0ABD2I6P3</accession>
<sequence>MDKCIELQDKNIELQLQNNNALREHIELKQNTESLVKEKRDLEEEILRMHVSENSDQGCICALCYVRQRNYVCIPCGHFALCNRCAEVVAIEGTCPFCREQLDGVFKIFNP</sequence>
<evidence type="ECO:0000259" key="5">
    <source>
        <dbReference type="PROSITE" id="PS50089"/>
    </source>
</evidence>
<dbReference type="EMBL" id="JBICCN010000348">
    <property type="protein sequence ID" value="KAL3075789.1"/>
    <property type="molecule type" value="Genomic_DNA"/>
</dbReference>
<keyword evidence="1 3" id="KW-0863">Zinc-finger</keyword>
<evidence type="ECO:0000313" key="10">
    <source>
        <dbReference type="Proteomes" id="UP001620645"/>
    </source>
</evidence>
<dbReference type="SUPFAM" id="SSF57850">
    <property type="entry name" value="RING/U-box"/>
    <property type="match status" value="1"/>
</dbReference>
<dbReference type="InterPro" id="IPR001841">
    <property type="entry name" value="Znf_RING"/>
</dbReference>
<proteinExistence type="predicted"/>
<dbReference type="EMBL" id="JBICCN010000041">
    <property type="protein sequence ID" value="KAL3099158.1"/>
    <property type="molecule type" value="Genomic_DNA"/>
</dbReference>
<gene>
    <name evidence="9" type="ORF">niasHS_001775</name>
    <name evidence="8" type="ORF">niasHS_005257</name>
    <name evidence="7" type="ORF">niasHS_008148</name>
    <name evidence="6" type="ORF">niasHS_012619</name>
</gene>
<evidence type="ECO:0000313" key="7">
    <source>
        <dbReference type="EMBL" id="KAL3086847.1"/>
    </source>
</evidence>
<keyword evidence="10" id="KW-1185">Reference proteome</keyword>
<keyword evidence="4" id="KW-0175">Coiled coil</keyword>
<dbReference type="PANTHER" id="PTHR22696:SF1">
    <property type="entry name" value="E3 UBIQUITIN-PROTEIN LIGASE RNF26"/>
    <property type="match status" value="1"/>
</dbReference>
<evidence type="ECO:0000256" key="2">
    <source>
        <dbReference type="ARBA" id="ARBA00022833"/>
    </source>
</evidence>